<dbReference type="Proteomes" id="UP000179807">
    <property type="component" value="Unassembled WGS sequence"/>
</dbReference>
<evidence type="ECO:0008006" key="4">
    <source>
        <dbReference type="Google" id="ProtNLM"/>
    </source>
</evidence>
<feature type="signal peptide" evidence="1">
    <location>
        <begin position="1"/>
        <end position="18"/>
    </location>
</feature>
<evidence type="ECO:0000256" key="1">
    <source>
        <dbReference type="SAM" id="SignalP"/>
    </source>
</evidence>
<dbReference type="Gene3D" id="3.80.10.10">
    <property type="entry name" value="Ribonuclease Inhibitor"/>
    <property type="match status" value="3"/>
</dbReference>
<accession>A0A1J4J620</accession>
<dbReference type="InterPro" id="IPR026906">
    <property type="entry name" value="LRR_5"/>
</dbReference>
<protein>
    <recommendedName>
        <fullName evidence="4">Surface antigen BspA-like</fullName>
    </recommendedName>
</protein>
<dbReference type="AlphaFoldDB" id="A0A1J4J620"/>
<reference evidence="2" key="1">
    <citation type="submission" date="2016-10" db="EMBL/GenBank/DDBJ databases">
        <authorList>
            <person name="Benchimol M."/>
            <person name="Almeida L.G."/>
            <person name="Vasconcelos A.T."/>
            <person name="Perreira-Neves A."/>
            <person name="Rosa I.A."/>
            <person name="Tasca T."/>
            <person name="Bogo M.R."/>
            <person name="de Souza W."/>
        </authorList>
    </citation>
    <scope>NUCLEOTIDE SEQUENCE [LARGE SCALE GENOMIC DNA]</scope>
    <source>
        <strain evidence="2">K</strain>
    </source>
</reference>
<keyword evidence="3" id="KW-1185">Reference proteome</keyword>
<sequence length="572" mass="63739">MIFLFLVGISFSLRSCEANIVVSKTDLIDYVAPQEFYECDSTSAVINEGIILIGNEAFRGCTNLKTVSLPNSLIYLKFNSFRSCTALTTINVPEGVEVIEEGVFRVCTSLTTITLPSTLASIGIASFQETMVSLTSISFPNGNPIFKASNLMVYTNKSIVICSNAITSIVWPSDEYITDITTHAFLFCRLITSMILPNSIITIGERSFYGMENLVTLTLGQSVTSFARDTVENCQNLEAINVDENNLDYCSVNGVMFTKSIEELYFYPSNKPGEVYQIPKETIRFSISSLSETKFLQRFTIEEGNLVLKVDSTDGQVYSIDGTTLVKVAPKVSTFILKTDLTTIGPGAFYTSSITSLEIPSNIKIIEEYCFQIAKISTITIPQTVQEIGEGFFYSSYIESIVIKSQIKILPMNSFTNSGNLWKVELPDTIEIIGNFSLGRCPRLSEVNIPSNLIEIRTGGFYYCSSLPEITFPDSLTYIGPNAFESCIGFQNIIIPKNVYMVDSRAFSTCTNVETVTFMNCNTQNKSNTFYSIPNLQEPICISSKTFTYHMALKPSFRPFFFSLFTFLNNDY</sequence>
<evidence type="ECO:0000313" key="3">
    <source>
        <dbReference type="Proteomes" id="UP000179807"/>
    </source>
</evidence>
<feature type="chain" id="PRO_5012181869" description="Surface antigen BspA-like" evidence="1">
    <location>
        <begin position="19"/>
        <end position="572"/>
    </location>
</feature>
<dbReference type="Pfam" id="PF13306">
    <property type="entry name" value="LRR_5"/>
    <property type="match status" value="3"/>
</dbReference>
<comment type="caution">
    <text evidence="2">The sequence shown here is derived from an EMBL/GenBank/DDBJ whole genome shotgun (WGS) entry which is preliminary data.</text>
</comment>
<proteinExistence type="predicted"/>
<dbReference type="RefSeq" id="XP_068346736.1">
    <property type="nucleotide sequence ID" value="XM_068513016.1"/>
</dbReference>
<gene>
    <name evidence="2" type="ORF">TRFO_40121</name>
</gene>
<dbReference type="GeneID" id="94847720"/>
<evidence type="ECO:0000313" key="2">
    <source>
        <dbReference type="EMBL" id="OHS93599.1"/>
    </source>
</evidence>
<organism evidence="2 3">
    <name type="scientific">Tritrichomonas foetus</name>
    <dbReference type="NCBI Taxonomy" id="1144522"/>
    <lineage>
        <taxon>Eukaryota</taxon>
        <taxon>Metamonada</taxon>
        <taxon>Parabasalia</taxon>
        <taxon>Tritrichomonadida</taxon>
        <taxon>Tritrichomonadidae</taxon>
        <taxon>Tritrichomonas</taxon>
    </lineage>
</organism>
<dbReference type="EMBL" id="MLAK01001386">
    <property type="protein sequence ID" value="OHS93599.1"/>
    <property type="molecule type" value="Genomic_DNA"/>
</dbReference>
<dbReference type="OrthoDB" id="27267at2759"/>
<dbReference type="PANTHER" id="PTHR45661:SF3">
    <property type="entry name" value="IG-LIKE DOMAIN-CONTAINING PROTEIN"/>
    <property type="match status" value="1"/>
</dbReference>
<dbReference type="InterPro" id="IPR032675">
    <property type="entry name" value="LRR_dom_sf"/>
</dbReference>
<dbReference type="InterPro" id="IPR053139">
    <property type="entry name" value="Surface_bspA-like"/>
</dbReference>
<name>A0A1J4J620_9EUKA</name>
<dbReference type="VEuPathDB" id="TrichDB:TRFO_40121"/>
<dbReference type="PANTHER" id="PTHR45661">
    <property type="entry name" value="SURFACE ANTIGEN"/>
    <property type="match status" value="1"/>
</dbReference>
<dbReference type="SUPFAM" id="SSF52058">
    <property type="entry name" value="L domain-like"/>
    <property type="match status" value="1"/>
</dbReference>
<keyword evidence="1" id="KW-0732">Signal</keyword>